<feature type="domain" description="Large ribosomal subunit protein uL5 C-terminal" evidence="8">
    <location>
        <begin position="85"/>
        <end position="177"/>
    </location>
</feature>
<dbReference type="Pfam" id="PF00281">
    <property type="entry name" value="Ribosomal_L5"/>
    <property type="match status" value="1"/>
</dbReference>
<dbReference type="EMBL" id="VMGN01000001">
    <property type="protein sequence ID" value="TSC95288.1"/>
    <property type="molecule type" value="Genomic_DNA"/>
</dbReference>
<dbReference type="GO" id="GO:0019843">
    <property type="term" value="F:rRNA binding"/>
    <property type="evidence" value="ECO:0007669"/>
    <property type="project" value="UniProtKB-UniRule"/>
</dbReference>
<keyword evidence="5" id="KW-0699">rRNA-binding</keyword>
<comment type="subunit">
    <text evidence="5">Part of the 50S ribosomal subunit; part of the 5S rRNA/L5/L18/L25 subcomplex. Contacts the 5S rRNA and the P site tRNA. Forms a bridge to the 30S subunit in the 70S ribosome.</text>
</comment>
<organism evidence="9 10">
    <name type="scientific">Candidatus Berkelbacteria bacterium Athens1014_28</name>
    <dbReference type="NCBI Taxonomy" id="2017145"/>
    <lineage>
        <taxon>Bacteria</taxon>
        <taxon>Candidatus Berkelbacteria</taxon>
    </lineage>
</organism>
<dbReference type="InterPro" id="IPR031309">
    <property type="entry name" value="Ribosomal_uL5_C"/>
</dbReference>
<dbReference type="GO" id="GO:0005840">
    <property type="term" value="C:ribosome"/>
    <property type="evidence" value="ECO:0007669"/>
    <property type="project" value="UniProtKB-KW"/>
</dbReference>
<name>A0A554LQY0_9BACT</name>
<evidence type="ECO:0000256" key="1">
    <source>
        <dbReference type="ARBA" id="ARBA00008553"/>
    </source>
</evidence>
<evidence type="ECO:0000256" key="5">
    <source>
        <dbReference type="HAMAP-Rule" id="MF_01333"/>
    </source>
</evidence>
<reference evidence="9 10" key="1">
    <citation type="submission" date="2017-07" db="EMBL/GenBank/DDBJ databases">
        <title>Mechanisms for carbon and nitrogen cycling indicate functional differentiation within the Candidate Phyla Radiation.</title>
        <authorList>
            <person name="Danczak R.E."/>
            <person name="Johnston M.D."/>
            <person name="Kenah C."/>
            <person name="Slattery M."/>
            <person name="Wrighton K.C."/>
            <person name="Wilkins M.J."/>
        </authorList>
    </citation>
    <scope>NUCLEOTIDE SEQUENCE [LARGE SCALE GENOMIC DNA]</scope>
    <source>
        <strain evidence="9">Athens1014_28</strain>
    </source>
</reference>
<gene>
    <name evidence="5" type="primary">rplE</name>
    <name evidence="9" type="ORF">Athens101428_16</name>
</gene>
<dbReference type="PIRSF" id="PIRSF002161">
    <property type="entry name" value="Ribosomal_L5"/>
    <property type="match status" value="1"/>
</dbReference>
<dbReference type="SUPFAM" id="SSF55282">
    <property type="entry name" value="RL5-like"/>
    <property type="match status" value="1"/>
</dbReference>
<comment type="function">
    <text evidence="5">This is 1 of the proteins that bind and probably mediate the attachment of the 5S RNA into the large ribosomal subunit, where it forms part of the central protuberance. In the 70S ribosome it contacts protein S13 of the 30S subunit (bridge B1b), connecting the 2 subunits; this bridge is implicated in subunit movement. Contacts the P site tRNA; the 5S rRNA and some of its associated proteins might help stabilize positioning of ribosome-bound tRNAs.</text>
</comment>
<evidence type="ECO:0000313" key="9">
    <source>
        <dbReference type="EMBL" id="TSC95288.1"/>
    </source>
</evidence>
<comment type="similarity">
    <text evidence="1 5 6">Belongs to the universal ribosomal protein uL5 family.</text>
</comment>
<accession>A0A554LQY0</accession>
<evidence type="ECO:0000259" key="7">
    <source>
        <dbReference type="Pfam" id="PF00281"/>
    </source>
</evidence>
<keyword evidence="3 5" id="KW-0687">Ribonucleoprotein</keyword>
<feature type="domain" description="Large ribosomal subunit protein uL5 N-terminal" evidence="7">
    <location>
        <begin position="24"/>
        <end position="80"/>
    </location>
</feature>
<evidence type="ECO:0000256" key="6">
    <source>
        <dbReference type="RuleBase" id="RU003930"/>
    </source>
</evidence>
<keyword evidence="5" id="KW-0820">tRNA-binding</keyword>
<dbReference type="Proteomes" id="UP000316495">
    <property type="component" value="Unassembled WGS sequence"/>
</dbReference>
<dbReference type="AlphaFoldDB" id="A0A554LQY0"/>
<dbReference type="HAMAP" id="MF_01333_B">
    <property type="entry name" value="Ribosomal_uL5_B"/>
    <property type="match status" value="1"/>
</dbReference>
<evidence type="ECO:0000259" key="8">
    <source>
        <dbReference type="Pfam" id="PF00673"/>
    </source>
</evidence>
<keyword evidence="2 5" id="KW-0689">Ribosomal protein</keyword>
<dbReference type="GO" id="GO:0000049">
    <property type="term" value="F:tRNA binding"/>
    <property type="evidence" value="ECO:0007669"/>
    <property type="project" value="UniProtKB-UniRule"/>
</dbReference>
<evidence type="ECO:0000256" key="2">
    <source>
        <dbReference type="ARBA" id="ARBA00022980"/>
    </source>
</evidence>
<dbReference type="FunFam" id="3.30.1440.10:FF:000001">
    <property type="entry name" value="50S ribosomal protein L5"/>
    <property type="match status" value="1"/>
</dbReference>
<dbReference type="GO" id="GO:1990904">
    <property type="term" value="C:ribonucleoprotein complex"/>
    <property type="evidence" value="ECO:0007669"/>
    <property type="project" value="UniProtKB-KW"/>
</dbReference>
<evidence type="ECO:0000256" key="3">
    <source>
        <dbReference type="ARBA" id="ARBA00023274"/>
    </source>
</evidence>
<proteinExistence type="inferred from homology"/>
<dbReference type="InterPro" id="IPR031310">
    <property type="entry name" value="Ribosomal_uL5_N"/>
</dbReference>
<keyword evidence="5" id="KW-0694">RNA-binding</keyword>
<dbReference type="NCBIfam" id="NF000585">
    <property type="entry name" value="PRK00010.1"/>
    <property type="match status" value="1"/>
</dbReference>
<dbReference type="InterPro" id="IPR002132">
    <property type="entry name" value="Ribosomal_uL5"/>
</dbReference>
<sequence>MSSFLNHYNSEIKDQLMSEFGYKNIFEIPKVDKISVNIGVGRINDSKELMEQAKKSLARITGQIPGFNKAKKSISGFKLREGQIVGFSTTLRGKRMYDFLERLITISLPRIRDFRGISSKSFDKQGNLSIGISEIGIFPEINFENQKENISLEVNINILAKNQAEARHLLELFGVPFTKESTKE</sequence>
<dbReference type="Gene3D" id="3.30.1440.10">
    <property type="match status" value="1"/>
</dbReference>
<comment type="caution">
    <text evidence="9">The sequence shown here is derived from an EMBL/GenBank/DDBJ whole genome shotgun (WGS) entry which is preliminary data.</text>
</comment>
<dbReference type="PANTHER" id="PTHR11994">
    <property type="entry name" value="60S RIBOSOMAL PROTEIN L11-RELATED"/>
    <property type="match status" value="1"/>
</dbReference>
<dbReference type="GO" id="GO:0003735">
    <property type="term" value="F:structural constituent of ribosome"/>
    <property type="evidence" value="ECO:0007669"/>
    <property type="project" value="InterPro"/>
</dbReference>
<dbReference type="Pfam" id="PF00673">
    <property type="entry name" value="Ribosomal_L5_C"/>
    <property type="match status" value="1"/>
</dbReference>
<dbReference type="InterPro" id="IPR020930">
    <property type="entry name" value="Ribosomal_uL5_bac-type"/>
</dbReference>
<dbReference type="InterPro" id="IPR022803">
    <property type="entry name" value="Ribosomal_uL5_dom_sf"/>
</dbReference>
<dbReference type="GO" id="GO:0006412">
    <property type="term" value="P:translation"/>
    <property type="evidence" value="ECO:0007669"/>
    <property type="project" value="UniProtKB-UniRule"/>
</dbReference>
<evidence type="ECO:0000313" key="10">
    <source>
        <dbReference type="Proteomes" id="UP000316495"/>
    </source>
</evidence>
<protein>
    <recommendedName>
        <fullName evidence="4 5">Large ribosomal subunit protein uL5</fullName>
    </recommendedName>
</protein>
<evidence type="ECO:0000256" key="4">
    <source>
        <dbReference type="ARBA" id="ARBA00035245"/>
    </source>
</evidence>